<evidence type="ECO:0000259" key="1">
    <source>
        <dbReference type="Pfam" id="PF13229"/>
    </source>
</evidence>
<dbReference type="SUPFAM" id="SSF51126">
    <property type="entry name" value="Pectin lyase-like"/>
    <property type="match status" value="2"/>
</dbReference>
<evidence type="ECO:0000313" key="3">
    <source>
        <dbReference type="Proteomes" id="UP000618579"/>
    </source>
</evidence>
<dbReference type="InterPro" id="IPR012334">
    <property type="entry name" value="Pectin_lyas_fold"/>
</dbReference>
<evidence type="ECO:0000313" key="2">
    <source>
        <dbReference type="EMBL" id="NOV00208.1"/>
    </source>
</evidence>
<accession>A0ABX1ZKL9</accession>
<dbReference type="EMBL" id="WHNZ01000017">
    <property type="protein sequence ID" value="NOV00208.1"/>
    <property type="molecule type" value="Genomic_DNA"/>
</dbReference>
<dbReference type="SMART" id="SM00710">
    <property type="entry name" value="PbH1"/>
    <property type="match status" value="8"/>
</dbReference>
<proteinExistence type="predicted"/>
<gene>
    <name evidence="2" type="ORF">GC097_09280</name>
</gene>
<keyword evidence="3" id="KW-1185">Reference proteome</keyword>
<protein>
    <submittedName>
        <fullName evidence="2">Right-handed parallel beta-helix repeat-containing protein</fullName>
    </submittedName>
</protein>
<dbReference type="Gene3D" id="2.160.20.10">
    <property type="entry name" value="Single-stranded right-handed beta-helix, Pectin lyase-like"/>
    <property type="match status" value="2"/>
</dbReference>
<reference evidence="2 3" key="1">
    <citation type="submission" date="2019-10" db="EMBL/GenBank/DDBJ databases">
        <title>Description of Paenibacillus pedi sp. nov.</title>
        <authorList>
            <person name="Carlier A."/>
            <person name="Qi S."/>
        </authorList>
    </citation>
    <scope>NUCLEOTIDE SEQUENCE [LARGE SCALE GENOMIC DNA]</scope>
    <source>
        <strain evidence="2 3">LMG 31457</strain>
    </source>
</reference>
<dbReference type="Proteomes" id="UP000618579">
    <property type="component" value="Unassembled WGS sequence"/>
</dbReference>
<dbReference type="InterPro" id="IPR039448">
    <property type="entry name" value="Beta_helix"/>
</dbReference>
<dbReference type="Pfam" id="PF13229">
    <property type="entry name" value="Beta_helix"/>
    <property type="match status" value="1"/>
</dbReference>
<organism evidence="2 3">
    <name type="scientific">Paenibacillus planticolens</name>
    <dbReference type="NCBI Taxonomy" id="2654976"/>
    <lineage>
        <taxon>Bacteria</taxon>
        <taxon>Bacillati</taxon>
        <taxon>Bacillota</taxon>
        <taxon>Bacilli</taxon>
        <taxon>Bacillales</taxon>
        <taxon>Paenibacillaceae</taxon>
        <taxon>Paenibacillus</taxon>
    </lineage>
</organism>
<sequence>MADIGCAYLIELSRWGIKSDGTDAVNTSKGINDALQYAFDQGYSEATLPKGIYLVDEKNPIEPQSFMAFNLNGATLKINPNGLPNYAIVLFQRNQKYCRITNGKIEGDRNAHDYTTVPGTHEWGHGIRISNTPLVGSNVKFLTIDNLEIYNCTGDGISLESLYGQISGYNFDGNFEAGGISLTDGTLVADDTRIRNTIKIDMNQANIAKWGYFGLYGSSYGGVGAGITSNLYDLVFYKKDDTFLSAKTNIQFFDEVEVPPGASYAKFIIHQNTVPPAGQSSITLKVVEFGKQLYIDKCNIHDCRRLGVSITGAKHVYITECKIHHIKGTAPQGAIDIEDMYEFNQYIYIDSNNFHDNTSYNIIAVAGRHISITNNAIRGGTLAINENVDKAVIHANDLRDMSGLIAGEVILSNNHFYGSRIILTQSSEEALVSNCLFHNSPLNISRTKAYCVQLDNCRFFNDIDYYSTFQGLGSTLFFSTEPQEISNCTIEGGGAKGSSLTWVSNSTKNGWLFNNVSFINTKHAQNIVTGLPPGNYSGCSFKNSGPISTINNPQAEYQLKNCTFEWDGYTQLTFDQNKKNALLHISGSSFASKESTAFLFRDVGGEVVFKQNTFSYNPTNAATMIDFWWPTFVAASFTMDGNIFKSTKAMKAINASDPKSASIEILFSNNVVKVATAEILEYQNHVKINNYIDGIVDPYYKLSSPPTSGNYRRGQIINNTSPASGGYIGWVVTVPGTAAGTAWSADTSYPLNAFVYANGNVYKSNAAGKSSKVPPSQTSGTSTDGSLVWEFVDALAQFKPFGLIS</sequence>
<dbReference type="RefSeq" id="WP_171683070.1">
    <property type="nucleotide sequence ID" value="NZ_WHNZ01000017.1"/>
</dbReference>
<dbReference type="InterPro" id="IPR011050">
    <property type="entry name" value="Pectin_lyase_fold/virulence"/>
</dbReference>
<feature type="domain" description="Right handed beta helix" evidence="1">
    <location>
        <begin position="293"/>
        <end position="382"/>
    </location>
</feature>
<name>A0ABX1ZKL9_9BACL</name>
<dbReference type="InterPro" id="IPR006626">
    <property type="entry name" value="PbH1"/>
</dbReference>
<comment type="caution">
    <text evidence="2">The sequence shown here is derived from an EMBL/GenBank/DDBJ whole genome shotgun (WGS) entry which is preliminary data.</text>
</comment>